<keyword evidence="5" id="KW-1015">Disulfide bond</keyword>
<evidence type="ECO:0000256" key="6">
    <source>
        <dbReference type="ARBA" id="ARBA00023284"/>
    </source>
</evidence>
<gene>
    <name evidence="10" type="ORF">CJD38_07150</name>
</gene>
<dbReference type="Gene3D" id="3.10.450.70">
    <property type="entry name" value="Disulphide bond isomerase, DsbC/G, N-terminal"/>
    <property type="match status" value="1"/>
</dbReference>
<feature type="chain" id="PRO_5015375299" description="Thiol:disulfide interchange protein" evidence="7">
    <location>
        <begin position="22"/>
        <end position="290"/>
    </location>
</feature>
<dbReference type="Proteomes" id="UP000244248">
    <property type="component" value="Unassembled WGS sequence"/>
</dbReference>
<comment type="caution">
    <text evidence="10">The sequence shown here is derived from an EMBL/GenBank/DDBJ whole genome shotgun (WGS) entry which is preliminary data.</text>
</comment>
<dbReference type="Gene3D" id="3.40.30.10">
    <property type="entry name" value="Glutaredoxin"/>
    <property type="match status" value="1"/>
</dbReference>
<dbReference type="PANTHER" id="PTHR35272">
    <property type="entry name" value="THIOL:DISULFIDE INTERCHANGE PROTEIN DSBC-RELATED"/>
    <property type="match status" value="1"/>
</dbReference>
<dbReference type="InterPro" id="IPR036249">
    <property type="entry name" value="Thioredoxin-like_sf"/>
</dbReference>
<feature type="signal peptide" evidence="7">
    <location>
        <begin position="1"/>
        <end position="21"/>
    </location>
</feature>
<evidence type="ECO:0000256" key="3">
    <source>
        <dbReference type="ARBA" id="ARBA00022729"/>
    </source>
</evidence>
<comment type="subcellular location">
    <subcellularLocation>
        <location evidence="1 7">Periplasm</location>
    </subcellularLocation>
</comment>
<comment type="function">
    <text evidence="7">Required for disulfide bond formation in some periplasmic proteins. Acts by transferring its disulfide bond to other proteins and is reduced in the process.</text>
</comment>
<dbReference type="AlphaFoldDB" id="A0A2T5MIM9"/>
<dbReference type="Pfam" id="PF10411">
    <property type="entry name" value="DsbC_N"/>
    <property type="match status" value="1"/>
</dbReference>
<dbReference type="InterPro" id="IPR009094">
    <property type="entry name" value="DiS-bond_isomerase_DsbC/G_N_sf"/>
</dbReference>
<evidence type="ECO:0000256" key="4">
    <source>
        <dbReference type="ARBA" id="ARBA00022764"/>
    </source>
</evidence>
<name>A0A2T5MIM9_9GAMM</name>
<dbReference type="SUPFAM" id="SSF52833">
    <property type="entry name" value="Thioredoxin-like"/>
    <property type="match status" value="1"/>
</dbReference>
<reference evidence="10 11" key="1">
    <citation type="submission" date="2018-04" db="EMBL/GenBank/DDBJ databases">
        <title>Novel species isolated from glacier.</title>
        <authorList>
            <person name="Liu Q."/>
            <person name="Xin Y.-H."/>
        </authorList>
    </citation>
    <scope>NUCLEOTIDE SEQUENCE [LARGE SCALE GENOMIC DNA]</scope>
    <source>
        <strain evidence="10 11">GT1R17</strain>
    </source>
</reference>
<dbReference type="PANTHER" id="PTHR35272:SF3">
    <property type="entry name" value="THIOL:DISULFIDE INTERCHANGE PROTEIN DSBC"/>
    <property type="match status" value="1"/>
</dbReference>
<comment type="similarity">
    <text evidence="2 7">Belongs to the thioredoxin family. DsbC subfamily.</text>
</comment>
<dbReference type="InterPro" id="IPR018950">
    <property type="entry name" value="DiS-bond_isomerase_DsbC/G_N"/>
</dbReference>
<evidence type="ECO:0000259" key="8">
    <source>
        <dbReference type="Pfam" id="PF10411"/>
    </source>
</evidence>
<feature type="domain" description="Thioredoxin-like fold" evidence="9">
    <location>
        <begin position="147"/>
        <end position="267"/>
    </location>
</feature>
<accession>A0A2T5MIM9</accession>
<keyword evidence="6 7" id="KW-0676">Redox-active center</keyword>
<dbReference type="Pfam" id="PF13098">
    <property type="entry name" value="Thioredoxin_2"/>
    <property type="match status" value="1"/>
</dbReference>
<feature type="domain" description="Disulphide bond isomerase DsbC/G N-terminal" evidence="8">
    <location>
        <begin position="51"/>
        <end position="117"/>
    </location>
</feature>
<keyword evidence="3 7" id="KW-0732">Signal</keyword>
<keyword evidence="4 7" id="KW-0574">Periplasm</keyword>
<organism evidence="10 11">
    <name type="scientific">Stenotrophobium rhamnosiphilum</name>
    <dbReference type="NCBI Taxonomy" id="2029166"/>
    <lineage>
        <taxon>Bacteria</taxon>
        <taxon>Pseudomonadati</taxon>
        <taxon>Pseudomonadota</taxon>
        <taxon>Gammaproteobacteria</taxon>
        <taxon>Nevskiales</taxon>
        <taxon>Nevskiaceae</taxon>
        <taxon>Stenotrophobium</taxon>
    </lineage>
</organism>
<keyword evidence="11" id="KW-1185">Reference proteome</keyword>
<dbReference type="InterPro" id="IPR033954">
    <property type="entry name" value="DiS-bond_Isoase_DsbC/G"/>
</dbReference>
<dbReference type="SUPFAM" id="SSF54423">
    <property type="entry name" value="DsbC/DsbG N-terminal domain-like"/>
    <property type="match status" value="1"/>
</dbReference>
<evidence type="ECO:0000313" key="10">
    <source>
        <dbReference type="EMBL" id="PTU32418.1"/>
    </source>
</evidence>
<protein>
    <recommendedName>
        <fullName evidence="7">Thiol:disulfide interchange protein</fullName>
    </recommendedName>
</protein>
<evidence type="ECO:0000256" key="5">
    <source>
        <dbReference type="ARBA" id="ARBA00023157"/>
    </source>
</evidence>
<evidence type="ECO:0000256" key="2">
    <source>
        <dbReference type="ARBA" id="ARBA00009813"/>
    </source>
</evidence>
<dbReference type="RefSeq" id="WP_107939614.1">
    <property type="nucleotide sequence ID" value="NZ_QANS01000002.1"/>
</dbReference>
<evidence type="ECO:0000259" key="9">
    <source>
        <dbReference type="Pfam" id="PF13098"/>
    </source>
</evidence>
<sequence length="290" mass="30627">MSSFKFLSVAALLLPTLAACAPPYDPAVDAAPAAATTEAAAATPAAAIEPASTPELEALRTKLAAKLAVPIQAIRPSPMPGIYEIQAGLSFGYVSGDGEYLIEGDMVHLSVGENITEKRRKVVRLAAVEKLGVENMIIFAPPADQIKHTLTVFTDIDCGYCRMLHSQMADYNAKGIAIRYVFFPRSGPNTKAFFEAENVWCSADRKTALTKSKLGETIPEVAKCKNPILDQYTTGGAIGVRGTPSLILEDGEMIPGYQTPDQLLQVLEGKAAKVAGPTDAAPAPAPAPKS</sequence>
<dbReference type="EMBL" id="QANS01000002">
    <property type="protein sequence ID" value="PTU32418.1"/>
    <property type="molecule type" value="Genomic_DNA"/>
</dbReference>
<dbReference type="OrthoDB" id="12976at2"/>
<evidence type="ECO:0000313" key="11">
    <source>
        <dbReference type="Proteomes" id="UP000244248"/>
    </source>
</evidence>
<proteinExistence type="inferred from homology"/>
<dbReference type="InterPro" id="IPR012336">
    <property type="entry name" value="Thioredoxin-like_fold"/>
</dbReference>
<evidence type="ECO:0000256" key="1">
    <source>
        <dbReference type="ARBA" id="ARBA00004418"/>
    </source>
</evidence>
<dbReference type="InterPro" id="IPR051470">
    <property type="entry name" value="Thiol:disulfide_interchange"/>
</dbReference>
<evidence type="ECO:0000256" key="7">
    <source>
        <dbReference type="RuleBase" id="RU364038"/>
    </source>
</evidence>
<dbReference type="GO" id="GO:0042597">
    <property type="term" value="C:periplasmic space"/>
    <property type="evidence" value="ECO:0007669"/>
    <property type="project" value="UniProtKB-SubCell"/>
</dbReference>
<dbReference type="PROSITE" id="PS51257">
    <property type="entry name" value="PROKAR_LIPOPROTEIN"/>
    <property type="match status" value="1"/>
</dbReference>
<dbReference type="CDD" id="cd03020">
    <property type="entry name" value="DsbA_DsbC_DsbG"/>
    <property type="match status" value="1"/>
</dbReference>